<evidence type="ECO:0000313" key="3">
    <source>
        <dbReference type="Proteomes" id="UP001303946"/>
    </source>
</evidence>
<dbReference type="Pfam" id="PF07963">
    <property type="entry name" value="N_methyl"/>
    <property type="match status" value="1"/>
</dbReference>
<dbReference type="InterPro" id="IPR012902">
    <property type="entry name" value="N_methyl_site"/>
</dbReference>
<name>A0ABZ0CVC8_9BURK</name>
<organism evidence="2 3">
    <name type="scientific">Piscinibacter gummiphilus</name>
    <dbReference type="NCBI Taxonomy" id="946333"/>
    <lineage>
        <taxon>Bacteria</taxon>
        <taxon>Pseudomonadati</taxon>
        <taxon>Pseudomonadota</taxon>
        <taxon>Betaproteobacteria</taxon>
        <taxon>Burkholderiales</taxon>
        <taxon>Sphaerotilaceae</taxon>
        <taxon>Piscinibacter</taxon>
    </lineage>
</organism>
<dbReference type="RefSeq" id="WP_316699752.1">
    <property type="nucleotide sequence ID" value="NZ_CP136336.1"/>
</dbReference>
<reference evidence="2 3" key="1">
    <citation type="submission" date="2023-10" db="EMBL/GenBank/DDBJ databases">
        <title>Bacteria for the degradation of biodegradable plastic PBAT(Polybutylene adipate terephthalate).</title>
        <authorList>
            <person name="Weon H.-Y."/>
            <person name="Yeon J."/>
        </authorList>
    </citation>
    <scope>NUCLEOTIDE SEQUENCE [LARGE SCALE GENOMIC DNA]</scope>
    <source>
        <strain evidence="2 3">SBD 7-3</strain>
    </source>
</reference>
<dbReference type="EMBL" id="CP136336">
    <property type="protein sequence ID" value="WOB07076.1"/>
    <property type="molecule type" value="Genomic_DNA"/>
</dbReference>
<dbReference type="NCBIfam" id="TIGR02532">
    <property type="entry name" value="IV_pilin_GFxxxE"/>
    <property type="match status" value="1"/>
</dbReference>
<accession>A0ABZ0CVC8</accession>
<dbReference type="Proteomes" id="UP001303946">
    <property type="component" value="Chromosome"/>
</dbReference>
<protein>
    <submittedName>
        <fullName evidence="2">Prepilin-type N-terminal cleavage/methylation domain-containing protein</fullName>
    </submittedName>
</protein>
<keyword evidence="1" id="KW-0812">Transmembrane</keyword>
<dbReference type="PROSITE" id="PS00409">
    <property type="entry name" value="PROKAR_NTER_METHYL"/>
    <property type="match status" value="1"/>
</dbReference>
<gene>
    <name evidence="2" type="ORF">RXV79_19405</name>
</gene>
<proteinExistence type="predicted"/>
<keyword evidence="1" id="KW-1133">Transmembrane helix</keyword>
<dbReference type="SUPFAM" id="SSF54523">
    <property type="entry name" value="Pili subunits"/>
    <property type="match status" value="1"/>
</dbReference>
<dbReference type="InterPro" id="IPR045584">
    <property type="entry name" value="Pilin-like"/>
</dbReference>
<keyword evidence="3" id="KW-1185">Reference proteome</keyword>
<feature type="transmembrane region" description="Helical" evidence="1">
    <location>
        <begin position="12"/>
        <end position="33"/>
    </location>
</feature>
<evidence type="ECO:0000256" key="1">
    <source>
        <dbReference type="SAM" id="Phobius"/>
    </source>
</evidence>
<keyword evidence="1" id="KW-0472">Membrane</keyword>
<evidence type="ECO:0000313" key="2">
    <source>
        <dbReference type="EMBL" id="WOB07076.1"/>
    </source>
</evidence>
<sequence>MRRTHNQRGLTLVELMVGLAIALLLTAVALLAMSQHLRENHRLLIEARLTQDVQAIVDLVSRDLRRAGPLAVQGDGVRFSPAGSTEELAYRLQDGVVSMKIGDGHWQAMNDAQTFRVSSLRFVPRTQEIVLDGTCRETCSDSTPNCPPRQQLRSIDIELTAQAVHDTRWTRTTRRHVQLRHDALSGACPA</sequence>